<name>A0ABX0GNP2_9ACTN</name>
<comment type="caution">
    <text evidence="2">The sequence shown here is derived from an EMBL/GenBank/DDBJ whole genome shotgun (WGS) entry which is preliminary data.</text>
</comment>
<dbReference type="RefSeq" id="WP_166276768.1">
    <property type="nucleotide sequence ID" value="NZ_JAANNP010000001.1"/>
</dbReference>
<dbReference type="EMBL" id="JAANNP010000001">
    <property type="protein sequence ID" value="NHC12461.1"/>
    <property type="molecule type" value="Genomic_DNA"/>
</dbReference>
<evidence type="ECO:0000259" key="1">
    <source>
        <dbReference type="PROSITE" id="PS50965"/>
    </source>
</evidence>
<dbReference type="Proteomes" id="UP000800981">
    <property type="component" value="Unassembled WGS sequence"/>
</dbReference>
<accession>A0ABX0GNP2</accession>
<evidence type="ECO:0000313" key="3">
    <source>
        <dbReference type="Proteomes" id="UP000800981"/>
    </source>
</evidence>
<organism evidence="2 3">
    <name type="scientific">Motilibacter deserti</name>
    <dbReference type="NCBI Taxonomy" id="2714956"/>
    <lineage>
        <taxon>Bacteria</taxon>
        <taxon>Bacillati</taxon>
        <taxon>Actinomycetota</taxon>
        <taxon>Actinomycetes</taxon>
        <taxon>Motilibacterales</taxon>
        <taxon>Motilibacteraceae</taxon>
        <taxon>Motilibacter</taxon>
    </lineage>
</organism>
<feature type="domain" description="NERD" evidence="1">
    <location>
        <begin position="21"/>
        <end position="133"/>
    </location>
</feature>
<protein>
    <submittedName>
        <fullName evidence="2">NERD domain-containing protein</fullName>
    </submittedName>
</protein>
<gene>
    <name evidence="2" type="ORF">G9H71_01515</name>
</gene>
<dbReference type="PROSITE" id="PS50965">
    <property type="entry name" value="NERD"/>
    <property type="match status" value="1"/>
</dbReference>
<sequence>MLGGLILALTDEPTSTRVWAQGARGERAVGAKLEELAGTHVEVLNDRARRRPDGRLSRANIDHIAVAANGVWVIDAKTHRGELEVRRSGGLLSPRRERLYIRGRDQTKLLDGLNGQVADVTAALAAVNAPVPVRGVLCFVGTELPWFGESIRGVPLVGRRGLAKLLKRDGDLRPDDRVALADYLALRFPTAVK</sequence>
<proteinExistence type="predicted"/>
<reference evidence="2 3" key="1">
    <citation type="submission" date="2020-03" db="EMBL/GenBank/DDBJ databases">
        <title>Two novel Motilibacter sp.</title>
        <authorList>
            <person name="Liu S."/>
        </authorList>
    </citation>
    <scope>NUCLEOTIDE SEQUENCE [LARGE SCALE GENOMIC DNA]</scope>
    <source>
        <strain evidence="2 3">E257</strain>
    </source>
</reference>
<keyword evidence="3" id="KW-1185">Reference proteome</keyword>
<evidence type="ECO:0000313" key="2">
    <source>
        <dbReference type="EMBL" id="NHC12461.1"/>
    </source>
</evidence>
<dbReference type="InterPro" id="IPR011528">
    <property type="entry name" value="NERD"/>
</dbReference>
<dbReference type="Pfam" id="PF08378">
    <property type="entry name" value="NERD"/>
    <property type="match status" value="1"/>
</dbReference>